<feature type="region of interest" description="Disordered" evidence="1">
    <location>
        <begin position="168"/>
        <end position="202"/>
    </location>
</feature>
<feature type="region of interest" description="Disordered" evidence="1">
    <location>
        <begin position="54"/>
        <end position="86"/>
    </location>
</feature>
<gene>
    <name evidence="2" type="ORF">R3P38DRAFT_1024447</name>
</gene>
<keyword evidence="3" id="KW-1185">Reference proteome</keyword>
<proteinExistence type="predicted"/>
<feature type="region of interest" description="Disordered" evidence="1">
    <location>
        <begin position="1"/>
        <end position="36"/>
    </location>
</feature>
<feature type="compositionally biased region" description="Polar residues" evidence="1">
    <location>
        <begin position="76"/>
        <end position="85"/>
    </location>
</feature>
<comment type="caution">
    <text evidence="2">The sequence shown here is derived from an EMBL/GenBank/DDBJ whole genome shotgun (WGS) entry which is preliminary data.</text>
</comment>
<dbReference type="AlphaFoldDB" id="A0AAW0BJ67"/>
<organism evidence="2 3">
    <name type="scientific">Favolaschia claudopus</name>
    <dbReference type="NCBI Taxonomy" id="2862362"/>
    <lineage>
        <taxon>Eukaryota</taxon>
        <taxon>Fungi</taxon>
        <taxon>Dikarya</taxon>
        <taxon>Basidiomycota</taxon>
        <taxon>Agaricomycotina</taxon>
        <taxon>Agaricomycetes</taxon>
        <taxon>Agaricomycetidae</taxon>
        <taxon>Agaricales</taxon>
        <taxon>Marasmiineae</taxon>
        <taxon>Mycenaceae</taxon>
        <taxon>Favolaschia</taxon>
    </lineage>
</organism>
<sequence length="348" mass="37423">MASSSMASTSKASPSSPPPTAHSWAPAKNPLPPHRLAKLANALGVSMPLPAIHTPSSSSSNLLGQPSSLDPYRRSPTPSSASTFSGPAATSKYLLHVIPPLHLPHDSAAFDSDMTPPPSTASGYHTQFRRGTLVPVHPTLQSQLGAIAKEYALPSTAGLILYLVSQPRSSSSSSTRSPPPSERSFPDPDDPDDPSEEPGPRLSEEIWRHLWTRVVKSEMESLSSQLAPPLLGIGPRLSAALTVHQWRQRHRARCRPRCRSASPTPVHTLPNHPILHLRRGPHIAFSHQIRAPLIFFAFSTQSLALFGGDPRDFECCIGIRVVESRFDGSGVAGVRWGRVDSHTGKGGV</sequence>
<accession>A0AAW0BJ67</accession>
<evidence type="ECO:0000313" key="3">
    <source>
        <dbReference type="Proteomes" id="UP001362999"/>
    </source>
</evidence>
<feature type="compositionally biased region" description="Acidic residues" evidence="1">
    <location>
        <begin position="187"/>
        <end position="196"/>
    </location>
</feature>
<reference evidence="2 3" key="1">
    <citation type="journal article" date="2024" name="J Genomics">
        <title>Draft genome sequencing and assembly of Favolaschia claudopus CIRM-BRFM 2984 isolated from oak limbs.</title>
        <authorList>
            <person name="Navarro D."/>
            <person name="Drula E."/>
            <person name="Chaduli D."/>
            <person name="Cazenave R."/>
            <person name="Ahrendt S."/>
            <person name="Wang J."/>
            <person name="Lipzen A."/>
            <person name="Daum C."/>
            <person name="Barry K."/>
            <person name="Grigoriev I.V."/>
            <person name="Favel A."/>
            <person name="Rosso M.N."/>
            <person name="Martin F."/>
        </authorList>
    </citation>
    <scope>NUCLEOTIDE SEQUENCE [LARGE SCALE GENOMIC DNA]</scope>
    <source>
        <strain evidence="2 3">CIRM-BRFM 2984</strain>
    </source>
</reference>
<evidence type="ECO:0000256" key="1">
    <source>
        <dbReference type="SAM" id="MobiDB-lite"/>
    </source>
</evidence>
<dbReference type="EMBL" id="JAWWNJ010000032">
    <property type="protein sequence ID" value="KAK7026179.1"/>
    <property type="molecule type" value="Genomic_DNA"/>
</dbReference>
<feature type="compositionally biased region" description="Low complexity" evidence="1">
    <location>
        <begin position="56"/>
        <end position="69"/>
    </location>
</feature>
<evidence type="ECO:0000313" key="2">
    <source>
        <dbReference type="EMBL" id="KAK7026179.1"/>
    </source>
</evidence>
<protein>
    <submittedName>
        <fullName evidence="2">Uncharacterized protein</fullName>
    </submittedName>
</protein>
<name>A0AAW0BJ67_9AGAR</name>
<feature type="compositionally biased region" description="Low complexity" evidence="1">
    <location>
        <begin position="1"/>
        <end position="14"/>
    </location>
</feature>
<dbReference type="Proteomes" id="UP001362999">
    <property type="component" value="Unassembled WGS sequence"/>
</dbReference>